<dbReference type="GO" id="GO:0016491">
    <property type="term" value="F:oxidoreductase activity"/>
    <property type="evidence" value="ECO:0007669"/>
    <property type="project" value="UniProtKB-KW"/>
</dbReference>
<dbReference type="PANTHER" id="PTHR37285">
    <property type="entry name" value="SPORE WALL MATURATION PROTEIN DIT1"/>
    <property type="match status" value="1"/>
</dbReference>
<evidence type="ECO:0000259" key="2">
    <source>
        <dbReference type="Pfam" id="PF02668"/>
    </source>
</evidence>
<dbReference type="Gene3D" id="3.60.130.10">
    <property type="entry name" value="Clavaminate synthase-like"/>
    <property type="match status" value="1"/>
</dbReference>
<sequence length="698" mass="79124">MSSLTQVSPSPPYLFKDPAIVEATLMTLLARVKILEDRTSCDSAATSTSSKQVLHAQIEHQSTESLLPNERISVVNLIPDGEKTAAISVSEVESFEDVGLANTILDVITSYGVREEQSQGKPCEARKKFLPVVLECLKAEAPIKLILPAFPFKSPNRSNKVLGALPDLGEAIALETLQGLCDNIQDIYEHGAHCYITSDGLVYNDILGVDDLDVLNYGQELRDMAKRRGLTSLKFLRLADLLAMAPHRSSDTRSRKLSTTEKHVTCIRREFLARYLSPGFDASVAIKEDIDTRLTYQGYLRFLKRDLEGWEELRYDEARKPISSKKSQKMIGDIAKRMIARGAAFAAAIRDSRNLQIPRQFDSTTFGQIWRDPMALDHCPGLDGSFETGHAEDFANTHDLIYLHGRPYYYREKSELFDWGDTKVEFEPMYPCGLVIRPSDGPLSARHIPMGKVKQLSINLSPIVLRGFQDTLDEDVYLDKAHEAGKVLPWSFGIIQKVKDAGDNTKQGNNVTSNEAMPMHFDGMFKFEEIQDPVTGETHRVQIPPGFQFFTAPVVAPEGTGYTLFASSRLFFKYLRAPYSAERFEKIRWNMDNDGFWNAKMKDLPLVVRHPETNAPCLRWHEPWDETKTKFSTCTVTLSNDEAEIIDVITKLLYDRRVVLRFTWRKGDWLVNDNTSMLHTRTGYTSGCDRELWRIHFD</sequence>
<accession>A0A8H5W4K9</accession>
<feature type="domain" description="TauD/TfdA-like" evidence="2">
    <location>
        <begin position="463"/>
        <end position="695"/>
    </location>
</feature>
<gene>
    <name evidence="3" type="ORF">FTJAE_2001</name>
</gene>
<dbReference type="Pfam" id="PF05141">
    <property type="entry name" value="DIT1_PvcA"/>
    <property type="match status" value="1"/>
</dbReference>
<protein>
    <submittedName>
        <fullName evidence="3">Pyoverdine biosynthesis</fullName>
    </submittedName>
</protein>
<dbReference type="InterPro" id="IPR042098">
    <property type="entry name" value="TauD-like_sf"/>
</dbReference>
<dbReference type="RefSeq" id="XP_037210961.1">
    <property type="nucleotide sequence ID" value="XM_037348151.1"/>
</dbReference>
<dbReference type="Pfam" id="PF02668">
    <property type="entry name" value="TauD"/>
    <property type="match status" value="1"/>
</dbReference>
<dbReference type="InterPro" id="IPR003819">
    <property type="entry name" value="TauD/TfdA-like"/>
</dbReference>
<proteinExistence type="predicted"/>
<comment type="caution">
    <text evidence="3">The sequence shown here is derived from an EMBL/GenBank/DDBJ whole genome shotgun (WGS) entry which is preliminary data.</text>
</comment>
<dbReference type="Proteomes" id="UP000530670">
    <property type="component" value="Unassembled WGS sequence"/>
</dbReference>
<organism evidence="3 4">
    <name type="scientific">Fusarium tjaetaba</name>
    <dbReference type="NCBI Taxonomy" id="1567544"/>
    <lineage>
        <taxon>Eukaryota</taxon>
        <taxon>Fungi</taxon>
        <taxon>Dikarya</taxon>
        <taxon>Ascomycota</taxon>
        <taxon>Pezizomycotina</taxon>
        <taxon>Sordariomycetes</taxon>
        <taxon>Hypocreomycetidae</taxon>
        <taxon>Hypocreales</taxon>
        <taxon>Nectriaceae</taxon>
        <taxon>Fusarium</taxon>
        <taxon>Fusarium fujikuroi species complex</taxon>
    </lineage>
</organism>
<keyword evidence="1" id="KW-0560">Oxidoreductase</keyword>
<keyword evidence="4" id="KW-1185">Reference proteome</keyword>
<dbReference type="EMBL" id="JAAQRI010000035">
    <property type="protein sequence ID" value="KAF5646711.1"/>
    <property type="molecule type" value="Genomic_DNA"/>
</dbReference>
<evidence type="ECO:0000256" key="1">
    <source>
        <dbReference type="ARBA" id="ARBA00023002"/>
    </source>
</evidence>
<reference evidence="3 4" key="1">
    <citation type="submission" date="2020-05" db="EMBL/GenBank/DDBJ databases">
        <title>Identification and distribution of gene clusters putatively required for synthesis of sphingolipid metabolism inhibitors in phylogenetically diverse species of the filamentous fungus Fusarium.</title>
        <authorList>
            <person name="Kim H.-S."/>
            <person name="Busman M."/>
            <person name="Brown D.W."/>
            <person name="Divon H."/>
            <person name="Uhlig S."/>
            <person name="Proctor R.H."/>
        </authorList>
    </citation>
    <scope>NUCLEOTIDE SEQUENCE [LARGE SCALE GENOMIC DNA]</scope>
    <source>
        <strain evidence="3 4">NRRL 66243</strain>
    </source>
</reference>
<evidence type="ECO:0000313" key="3">
    <source>
        <dbReference type="EMBL" id="KAF5646711.1"/>
    </source>
</evidence>
<dbReference type="AlphaFoldDB" id="A0A8H5W4K9"/>
<dbReference type="GeneID" id="59300421"/>
<dbReference type="OrthoDB" id="429813at2759"/>
<dbReference type="PANTHER" id="PTHR37285:SF6">
    <property type="entry name" value="BIOSYNTHESIS PROTEIN, PUTATIVE (AFU_ORTHOLOGUE AFUA_5G02660)-RELATED"/>
    <property type="match status" value="1"/>
</dbReference>
<dbReference type="InterPro" id="IPR007817">
    <property type="entry name" value="Isocyanide_synthase_DIT1"/>
</dbReference>
<evidence type="ECO:0000313" key="4">
    <source>
        <dbReference type="Proteomes" id="UP000530670"/>
    </source>
</evidence>
<dbReference type="SUPFAM" id="SSF51197">
    <property type="entry name" value="Clavaminate synthase-like"/>
    <property type="match status" value="1"/>
</dbReference>
<name>A0A8H5W4K9_9HYPO</name>